<evidence type="ECO:0000313" key="2">
    <source>
        <dbReference type="Proteomes" id="UP000271974"/>
    </source>
</evidence>
<dbReference type="Proteomes" id="UP000271974">
    <property type="component" value="Unassembled WGS sequence"/>
</dbReference>
<accession>A0A3S1B660</accession>
<comment type="caution">
    <text evidence="1">The sequence shown here is derived from an EMBL/GenBank/DDBJ whole genome shotgun (WGS) entry which is preliminary data.</text>
</comment>
<reference evidence="1 2" key="1">
    <citation type="submission" date="2019-01" db="EMBL/GenBank/DDBJ databases">
        <title>A draft genome assembly of the solar-powered sea slug Elysia chlorotica.</title>
        <authorList>
            <person name="Cai H."/>
            <person name="Li Q."/>
            <person name="Fang X."/>
            <person name="Li J."/>
            <person name="Curtis N.E."/>
            <person name="Altenburger A."/>
            <person name="Shibata T."/>
            <person name="Feng M."/>
            <person name="Maeda T."/>
            <person name="Schwartz J.A."/>
            <person name="Shigenobu S."/>
            <person name="Lundholm N."/>
            <person name="Nishiyama T."/>
            <person name="Yang H."/>
            <person name="Hasebe M."/>
            <person name="Li S."/>
            <person name="Pierce S.K."/>
            <person name="Wang J."/>
        </authorList>
    </citation>
    <scope>NUCLEOTIDE SEQUENCE [LARGE SCALE GENOMIC DNA]</scope>
    <source>
        <strain evidence="1">EC2010</strain>
        <tissue evidence="1">Whole organism of an adult</tissue>
    </source>
</reference>
<evidence type="ECO:0000313" key="1">
    <source>
        <dbReference type="EMBL" id="RUS73017.1"/>
    </source>
</evidence>
<proteinExistence type="predicted"/>
<name>A0A3S1B660_ELYCH</name>
<dbReference type="AlphaFoldDB" id="A0A3S1B660"/>
<organism evidence="1 2">
    <name type="scientific">Elysia chlorotica</name>
    <name type="common">Eastern emerald elysia</name>
    <name type="synonym">Sea slug</name>
    <dbReference type="NCBI Taxonomy" id="188477"/>
    <lineage>
        <taxon>Eukaryota</taxon>
        <taxon>Metazoa</taxon>
        <taxon>Spiralia</taxon>
        <taxon>Lophotrochozoa</taxon>
        <taxon>Mollusca</taxon>
        <taxon>Gastropoda</taxon>
        <taxon>Heterobranchia</taxon>
        <taxon>Euthyneura</taxon>
        <taxon>Panpulmonata</taxon>
        <taxon>Sacoglossa</taxon>
        <taxon>Placobranchoidea</taxon>
        <taxon>Plakobranchidae</taxon>
        <taxon>Elysia</taxon>
    </lineage>
</organism>
<dbReference type="EMBL" id="RQTK01000985">
    <property type="protein sequence ID" value="RUS73017.1"/>
    <property type="molecule type" value="Genomic_DNA"/>
</dbReference>
<keyword evidence="2" id="KW-1185">Reference proteome</keyword>
<protein>
    <submittedName>
        <fullName evidence="1">Uncharacterized protein</fullName>
    </submittedName>
</protein>
<gene>
    <name evidence="1" type="ORF">EGW08_019223</name>
</gene>
<sequence length="101" mass="11861">MPVTLLSPHSHTGKENDKIRLKLNLHWEQKNACVCVCICVFVCVKLYPLAFLRLKIVVSHQGCFDVVVKNSFFPFRRVYWITKKITSQNFIPQEQDMGWCF</sequence>